<keyword evidence="3" id="KW-1185">Reference proteome</keyword>
<name>A0ABZ1D0L1_9TREE</name>
<dbReference type="GeneID" id="87955186"/>
<feature type="compositionally biased region" description="Polar residues" evidence="1">
    <location>
        <begin position="95"/>
        <end position="120"/>
    </location>
</feature>
<reference evidence="2 3" key="1">
    <citation type="submission" date="2024-01" db="EMBL/GenBank/DDBJ databases">
        <title>Comparative genomics of Cryptococcus and Kwoniella reveals pathogenesis evolution and contrasting modes of karyotype evolution via chromosome fusion or intercentromeric recombination.</title>
        <authorList>
            <person name="Coelho M.A."/>
            <person name="David-Palma M."/>
            <person name="Shea T."/>
            <person name="Bowers K."/>
            <person name="McGinley-Smith S."/>
            <person name="Mohammad A.W."/>
            <person name="Gnirke A."/>
            <person name="Yurkov A.M."/>
            <person name="Nowrousian M."/>
            <person name="Sun S."/>
            <person name="Cuomo C.A."/>
            <person name="Heitman J."/>
        </authorList>
    </citation>
    <scope>NUCLEOTIDE SEQUENCE [LARGE SCALE GENOMIC DNA]</scope>
    <source>
        <strain evidence="2">CBS 11374</strain>
    </source>
</reference>
<protein>
    <submittedName>
        <fullName evidence="2">Uncharacterized protein</fullName>
    </submittedName>
</protein>
<gene>
    <name evidence="2" type="ORF">IL334_003055</name>
</gene>
<evidence type="ECO:0000256" key="1">
    <source>
        <dbReference type="SAM" id="MobiDB-lite"/>
    </source>
</evidence>
<organism evidence="2 3">
    <name type="scientific">Kwoniella shivajii</name>
    <dbReference type="NCBI Taxonomy" id="564305"/>
    <lineage>
        <taxon>Eukaryota</taxon>
        <taxon>Fungi</taxon>
        <taxon>Dikarya</taxon>
        <taxon>Basidiomycota</taxon>
        <taxon>Agaricomycotina</taxon>
        <taxon>Tremellomycetes</taxon>
        <taxon>Tremellales</taxon>
        <taxon>Cryptococcaceae</taxon>
        <taxon>Kwoniella</taxon>
    </lineage>
</organism>
<sequence length="157" mass="17534">MSRVDPTIVSIFGAKSDVFARAMVRRALDEWCSNTEQEEVKAQVKRRPYEEKYSDTPYDFPKTNFRDVPPISFAPVLTAQNFYLRDVTKPDDLSYGNQSSTSTCFTPLEESSNVQPTEAQHSLAGASSAHEATQRGFSGFNLPSIAELQLPERNSSC</sequence>
<dbReference type="EMBL" id="CP141884">
    <property type="protein sequence ID" value="WRT66102.1"/>
    <property type="molecule type" value="Genomic_DNA"/>
</dbReference>
<dbReference type="RefSeq" id="XP_062790842.1">
    <property type="nucleotide sequence ID" value="XM_062934791.1"/>
</dbReference>
<feature type="region of interest" description="Disordered" evidence="1">
    <location>
        <begin position="91"/>
        <end position="130"/>
    </location>
</feature>
<evidence type="ECO:0000313" key="2">
    <source>
        <dbReference type="EMBL" id="WRT66102.1"/>
    </source>
</evidence>
<accession>A0ABZ1D0L1</accession>
<dbReference type="Proteomes" id="UP001329825">
    <property type="component" value="Chromosome 4"/>
</dbReference>
<evidence type="ECO:0000313" key="3">
    <source>
        <dbReference type="Proteomes" id="UP001329825"/>
    </source>
</evidence>
<proteinExistence type="predicted"/>